<organism evidence="1">
    <name type="scientific">marine sediment metagenome</name>
    <dbReference type="NCBI Taxonomy" id="412755"/>
    <lineage>
        <taxon>unclassified sequences</taxon>
        <taxon>metagenomes</taxon>
        <taxon>ecological metagenomes</taxon>
    </lineage>
</organism>
<sequence length="95" mass="11026">MAKREAIRDCKRFWKAVEKSGLSKDEFLLTPEGKVWEAKDYMNTCPLCEYGTGKEDDCGKCPLKTQYGKDCYELGYVFVVRCPPRWFKAIKGLKE</sequence>
<comment type="caution">
    <text evidence="1">The sequence shown here is derived from an EMBL/GenBank/DDBJ whole genome shotgun (WGS) entry which is preliminary data.</text>
</comment>
<dbReference type="AlphaFoldDB" id="A0A0F9T6V3"/>
<name>A0A0F9T6V3_9ZZZZ</name>
<evidence type="ECO:0000313" key="1">
    <source>
        <dbReference type="EMBL" id="KKN76945.1"/>
    </source>
</evidence>
<dbReference type="EMBL" id="LAZR01000287">
    <property type="protein sequence ID" value="KKN76945.1"/>
    <property type="molecule type" value="Genomic_DNA"/>
</dbReference>
<proteinExistence type="predicted"/>
<gene>
    <name evidence="1" type="ORF">LCGC14_0365970</name>
</gene>
<accession>A0A0F9T6V3</accession>
<reference evidence="1" key="1">
    <citation type="journal article" date="2015" name="Nature">
        <title>Complex archaea that bridge the gap between prokaryotes and eukaryotes.</title>
        <authorList>
            <person name="Spang A."/>
            <person name="Saw J.H."/>
            <person name="Jorgensen S.L."/>
            <person name="Zaremba-Niedzwiedzka K."/>
            <person name="Martijn J."/>
            <person name="Lind A.E."/>
            <person name="van Eijk R."/>
            <person name="Schleper C."/>
            <person name="Guy L."/>
            <person name="Ettema T.J."/>
        </authorList>
    </citation>
    <scope>NUCLEOTIDE SEQUENCE</scope>
</reference>
<protein>
    <submittedName>
        <fullName evidence="1">Uncharacterized protein</fullName>
    </submittedName>
</protein>